<evidence type="ECO:0000256" key="2">
    <source>
        <dbReference type="ARBA" id="ARBA00023242"/>
    </source>
</evidence>
<dbReference type="Pfam" id="PF02437">
    <property type="entry name" value="Ski_Sno_DHD"/>
    <property type="match status" value="1"/>
</dbReference>
<feature type="domain" description="SKI/SNO/DAC" evidence="4">
    <location>
        <begin position="95"/>
        <end position="188"/>
    </location>
</feature>
<dbReference type="PANTHER" id="PTHR12577">
    <property type="entry name" value="DACHSHUND"/>
    <property type="match status" value="1"/>
</dbReference>
<dbReference type="PANTHER" id="PTHR12577:SF6">
    <property type="entry name" value="DACHSHUND, ISOFORM B"/>
    <property type="match status" value="1"/>
</dbReference>
<evidence type="ECO:0000256" key="3">
    <source>
        <dbReference type="ARBA" id="ARBA00038192"/>
    </source>
</evidence>
<keyword evidence="5" id="KW-1185">Reference proteome</keyword>
<dbReference type="Proteomes" id="UP000887569">
    <property type="component" value="Unplaced"/>
</dbReference>
<reference evidence="6" key="1">
    <citation type="submission" date="2022-11" db="UniProtKB">
        <authorList>
            <consortium name="WormBaseParasite"/>
        </authorList>
    </citation>
    <scope>IDENTIFICATION</scope>
</reference>
<dbReference type="FunFam" id="3.10.260.20:FF:000001">
    <property type="entry name" value="Dachshund homolog 1"/>
    <property type="match status" value="1"/>
</dbReference>
<sequence length="303" mass="34376">MENVKDHSPQETMSRETKSCAMMDSMSSLHSAAEMHCRSDDERSPERIVTEQVLVRNSDLPQKLSDFDRDPYPSSVMSPQISVQLTHFDSAEPVTAKLYQYRGELVAGFEVFGRQMICLPQLYEIFLKSLVGGLHTVYTKLKRLEIHPLICSVEQVRALRSLGAIQPGVNRCKLISCDDFERLYQDCHSNCSRPGRPAKRCPSNNEWGGIGKKEKLEDKIFEPAARKAESETIAECDRGQQSGQTQLFLALLPFTAQQLLVQGMMASAAAIASQQQLQQHEQRQQLEHHKQCVTQRMRNVIRQ</sequence>
<name>A0A915APW5_PARUN</name>
<dbReference type="CDD" id="cd21081">
    <property type="entry name" value="DHD_Dac"/>
    <property type="match status" value="1"/>
</dbReference>
<dbReference type="WBParaSite" id="PgR012_g099_t01">
    <property type="protein sequence ID" value="PgR012_g099_t01"/>
    <property type="gene ID" value="PgR012_g099"/>
</dbReference>
<dbReference type="InterPro" id="IPR037000">
    <property type="entry name" value="Ski_DNA-bd_sf"/>
</dbReference>
<protein>
    <submittedName>
        <fullName evidence="6">SKI/SNO/DAC domain-containing protein</fullName>
    </submittedName>
</protein>
<comment type="similarity">
    <text evidence="3">Belongs to the DACH/dachshund family.</text>
</comment>
<evidence type="ECO:0000313" key="5">
    <source>
        <dbReference type="Proteomes" id="UP000887569"/>
    </source>
</evidence>
<keyword evidence="2" id="KW-0539">Nucleus</keyword>
<dbReference type="SUPFAM" id="SSF46955">
    <property type="entry name" value="Putative DNA-binding domain"/>
    <property type="match status" value="1"/>
</dbReference>
<proteinExistence type="inferred from homology"/>
<dbReference type="InterPro" id="IPR009061">
    <property type="entry name" value="DNA-bd_dom_put_sf"/>
</dbReference>
<comment type="subcellular location">
    <subcellularLocation>
        <location evidence="1">Nucleus</location>
    </subcellularLocation>
</comment>
<dbReference type="GO" id="GO:0000981">
    <property type="term" value="F:DNA-binding transcription factor activity, RNA polymerase II-specific"/>
    <property type="evidence" value="ECO:0007669"/>
    <property type="project" value="TreeGrafter"/>
</dbReference>
<dbReference type="GO" id="GO:0000978">
    <property type="term" value="F:RNA polymerase II cis-regulatory region sequence-specific DNA binding"/>
    <property type="evidence" value="ECO:0007669"/>
    <property type="project" value="TreeGrafter"/>
</dbReference>
<accession>A0A915APW5</accession>
<dbReference type="InterPro" id="IPR052417">
    <property type="entry name" value="Dachshund_domain"/>
</dbReference>
<evidence type="ECO:0000256" key="1">
    <source>
        <dbReference type="ARBA" id="ARBA00004123"/>
    </source>
</evidence>
<dbReference type="GO" id="GO:0005634">
    <property type="term" value="C:nucleus"/>
    <property type="evidence" value="ECO:0007669"/>
    <property type="project" value="UniProtKB-SubCell"/>
</dbReference>
<organism evidence="5 6">
    <name type="scientific">Parascaris univalens</name>
    <name type="common">Nematode worm</name>
    <dbReference type="NCBI Taxonomy" id="6257"/>
    <lineage>
        <taxon>Eukaryota</taxon>
        <taxon>Metazoa</taxon>
        <taxon>Ecdysozoa</taxon>
        <taxon>Nematoda</taxon>
        <taxon>Chromadorea</taxon>
        <taxon>Rhabditida</taxon>
        <taxon>Spirurina</taxon>
        <taxon>Ascaridomorpha</taxon>
        <taxon>Ascaridoidea</taxon>
        <taxon>Ascarididae</taxon>
        <taxon>Parascaris</taxon>
    </lineage>
</organism>
<dbReference type="Gene3D" id="3.10.260.20">
    <property type="entry name" value="Ski"/>
    <property type="match status" value="1"/>
</dbReference>
<evidence type="ECO:0000313" key="6">
    <source>
        <dbReference type="WBParaSite" id="PgR012_g099_t01"/>
    </source>
</evidence>
<dbReference type="InterPro" id="IPR003380">
    <property type="entry name" value="SKI/SNO/DAC"/>
</dbReference>
<dbReference type="AlphaFoldDB" id="A0A915APW5"/>
<dbReference type="GO" id="GO:0005667">
    <property type="term" value="C:transcription regulator complex"/>
    <property type="evidence" value="ECO:0007669"/>
    <property type="project" value="TreeGrafter"/>
</dbReference>
<evidence type="ECO:0000259" key="4">
    <source>
        <dbReference type="Pfam" id="PF02437"/>
    </source>
</evidence>